<name>A0A6J2PEU1_COTGO</name>
<dbReference type="InParanoid" id="A0A6J2PEU1"/>
<keyword evidence="1" id="KW-1133">Transmembrane helix</keyword>
<keyword evidence="3" id="KW-1185">Reference proteome</keyword>
<dbReference type="InterPro" id="IPR036179">
    <property type="entry name" value="Ig-like_dom_sf"/>
</dbReference>
<sequence>MSHNKVHKAAEMFPLYFVLVAGSFCLSSADIHQETVLQNTVATLPCPHKKGDVIWSRYLSGDRATLVTIKNGLEKKKDRRYGSLADNSLVITNVTSFDTTTYFCNDFRVYLEVTSDPSPVIPKAGNVPVTPRTDGPGQKGITTEAENHQPDSWKVPVGVVVVAAMLLFVTLILRFCSKNREERNPKMDKTAPEVIYAEIEDVEEQPGRESYFESPYYWTRISETPSTSTPPSNTLYSTALYSTVNKRPAGGHSREECVYSLAQNPESKGM</sequence>
<dbReference type="KEGG" id="cgob:115006461"/>
<dbReference type="GeneID" id="115006461"/>
<dbReference type="Proteomes" id="UP000504630">
    <property type="component" value="Chromosome 1"/>
</dbReference>
<dbReference type="Gene3D" id="2.60.40.10">
    <property type="entry name" value="Immunoglobulins"/>
    <property type="match status" value="1"/>
</dbReference>
<dbReference type="OrthoDB" id="8447004at2759"/>
<accession>A0A6J2PEU1</accession>
<feature type="chain" id="PRO_5026832458" evidence="2">
    <location>
        <begin position="30"/>
        <end position="270"/>
    </location>
</feature>
<dbReference type="RefSeq" id="XP_029284588.1">
    <property type="nucleotide sequence ID" value="XM_029428728.1"/>
</dbReference>
<evidence type="ECO:0000256" key="2">
    <source>
        <dbReference type="SAM" id="SignalP"/>
    </source>
</evidence>
<keyword evidence="1" id="KW-0472">Membrane</keyword>
<dbReference type="InterPro" id="IPR013783">
    <property type="entry name" value="Ig-like_fold"/>
</dbReference>
<feature type="transmembrane region" description="Helical" evidence="1">
    <location>
        <begin position="155"/>
        <end position="176"/>
    </location>
</feature>
<feature type="signal peptide" evidence="2">
    <location>
        <begin position="1"/>
        <end position="29"/>
    </location>
</feature>
<evidence type="ECO:0000256" key="1">
    <source>
        <dbReference type="SAM" id="Phobius"/>
    </source>
</evidence>
<proteinExistence type="predicted"/>
<reference evidence="4" key="1">
    <citation type="submission" date="2025-08" db="UniProtKB">
        <authorList>
            <consortium name="RefSeq"/>
        </authorList>
    </citation>
    <scope>IDENTIFICATION</scope>
</reference>
<organism evidence="3 4">
    <name type="scientific">Cottoperca gobio</name>
    <name type="common">Frogmouth</name>
    <name type="synonym">Aphritis gobio</name>
    <dbReference type="NCBI Taxonomy" id="56716"/>
    <lineage>
        <taxon>Eukaryota</taxon>
        <taxon>Metazoa</taxon>
        <taxon>Chordata</taxon>
        <taxon>Craniata</taxon>
        <taxon>Vertebrata</taxon>
        <taxon>Euteleostomi</taxon>
        <taxon>Actinopterygii</taxon>
        <taxon>Neopterygii</taxon>
        <taxon>Teleostei</taxon>
        <taxon>Neoteleostei</taxon>
        <taxon>Acanthomorphata</taxon>
        <taxon>Eupercaria</taxon>
        <taxon>Perciformes</taxon>
        <taxon>Notothenioidei</taxon>
        <taxon>Bovichtidae</taxon>
        <taxon>Cottoperca</taxon>
    </lineage>
</organism>
<keyword evidence="2" id="KW-0732">Signal</keyword>
<dbReference type="AlphaFoldDB" id="A0A6J2PEU1"/>
<evidence type="ECO:0000313" key="4">
    <source>
        <dbReference type="RefSeq" id="XP_029284588.1"/>
    </source>
</evidence>
<evidence type="ECO:0000313" key="3">
    <source>
        <dbReference type="Proteomes" id="UP000504630"/>
    </source>
</evidence>
<gene>
    <name evidence="4" type="primary">LOC115006461</name>
</gene>
<protein>
    <submittedName>
        <fullName evidence="4">Uncharacterized protein LOC115006461</fullName>
    </submittedName>
</protein>
<dbReference type="SUPFAM" id="SSF48726">
    <property type="entry name" value="Immunoglobulin"/>
    <property type="match status" value="1"/>
</dbReference>
<keyword evidence="1" id="KW-0812">Transmembrane</keyword>